<proteinExistence type="predicted"/>
<keyword evidence="1" id="KW-0479">Metal-binding</keyword>
<dbReference type="Proteomes" id="UP000683360">
    <property type="component" value="Unassembled WGS sequence"/>
</dbReference>
<reference evidence="4" key="1">
    <citation type="submission" date="2021-03" db="EMBL/GenBank/DDBJ databases">
        <authorList>
            <person name="Bekaert M."/>
        </authorList>
    </citation>
    <scope>NUCLEOTIDE SEQUENCE</scope>
</reference>
<dbReference type="EMBL" id="CAJPWZ010000045">
    <property type="protein sequence ID" value="CAG2184880.1"/>
    <property type="molecule type" value="Genomic_DNA"/>
</dbReference>
<dbReference type="Pfam" id="PF04434">
    <property type="entry name" value="SWIM"/>
    <property type="match status" value="1"/>
</dbReference>
<evidence type="ECO:0000256" key="1">
    <source>
        <dbReference type="PROSITE-ProRule" id="PRU00325"/>
    </source>
</evidence>
<dbReference type="OrthoDB" id="2377041at2759"/>
<name>A0A8S3PNW8_MYTED</name>
<dbReference type="GO" id="GO:0008270">
    <property type="term" value="F:zinc ion binding"/>
    <property type="evidence" value="ECO:0007669"/>
    <property type="project" value="UniProtKB-KW"/>
</dbReference>
<dbReference type="AlphaFoldDB" id="A0A8S3PNW8"/>
<evidence type="ECO:0000256" key="2">
    <source>
        <dbReference type="SAM" id="MobiDB-lite"/>
    </source>
</evidence>
<evidence type="ECO:0000313" key="4">
    <source>
        <dbReference type="EMBL" id="CAG2184880.1"/>
    </source>
</evidence>
<protein>
    <recommendedName>
        <fullName evidence="3">SWIM-type domain-containing protein</fullName>
    </recommendedName>
</protein>
<accession>A0A8S3PNW8</accession>
<gene>
    <name evidence="4" type="ORF">MEDL_513</name>
</gene>
<keyword evidence="1" id="KW-0863">Zinc-finger</keyword>
<keyword evidence="1" id="KW-0862">Zinc</keyword>
<feature type="compositionally biased region" description="Basic residues" evidence="2">
    <location>
        <begin position="890"/>
        <end position="909"/>
    </location>
</feature>
<feature type="domain" description="SWIM-type" evidence="3">
    <location>
        <begin position="637"/>
        <end position="674"/>
    </location>
</feature>
<evidence type="ECO:0000313" key="5">
    <source>
        <dbReference type="Proteomes" id="UP000683360"/>
    </source>
</evidence>
<comment type="caution">
    <text evidence="4">The sequence shown here is derived from an EMBL/GenBank/DDBJ whole genome shotgun (WGS) entry which is preliminary data.</text>
</comment>
<organism evidence="4 5">
    <name type="scientific">Mytilus edulis</name>
    <name type="common">Blue mussel</name>
    <dbReference type="NCBI Taxonomy" id="6550"/>
    <lineage>
        <taxon>Eukaryota</taxon>
        <taxon>Metazoa</taxon>
        <taxon>Spiralia</taxon>
        <taxon>Lophotrochozoa</taxon>
        <taxon>Mollusca</taxon>
        <taxon>Bivalvia</taxon>
        <taxon>Autobranchia</taxon>
        <taxon>Pteriomorphia</taxon>
        <taxon>Mytilida</taxon>
        <taxon>Mytiloidea</taxon>
        <taxon>Mytilidae</taxon>
        <taxon>Mytilinae</taxon>
        <taxon>Mytilus</taxon>
    </lineage>
</organism>
<feature type="region of interest" description="Disordered" evidence="2">
    <location>
        <begin position="880"/>
        <end position="917"/>
    </location>
</feature>
<dbReference type="InterPro" id="IPR007527">
    <property type="entry name" value="Znf_SWIM"/>
</dbReference>
<keyword evidence="5" id="KW-1185">Reference proteome</keyword>
<evidence type="ECO:0000259" key="3">
    <source>
        <dbReference type="PROSITE" id="PS50966"/>
    </source>
</evidence>
<sequence>MDLIRGYNDSETESDENEHDQFLRTFHVAVGGNELENSLTSHQLLKEIDLVRYKRDIKKKYITPKEEGKEKQRLIKAGLDKDSVAVYWTIYCPGKGTCKRVCGGIGTCDEGCISQRKRHDRHNCQVSVTAKIMLSDETKWNVCIRGSHTDSGSEWSEPTGNRKILERVKDNIMVSRSYGLKPFEVFRRQIKDLKEPDMETEFKDTRTNPTDKRVVDFIKNTEKRHSFSSGQWTAVHHLAVNELRNSGQLLLYQKGNAEEAAMDDIDRGYVLAVSNQSALLSARKNQAVLGIDGKHGLQEDGAALMTAITQHKDGFGCPTSFTIMSRENSDNIFNALRAIKENVPCPDDECDQPFRYFELPNNQGYRRVTQCSMVQEYKPLVMIDKFEASANACQRLELTYVLCWFHLVKAVMEKLTHESVSLHDSYLIILGFKIVARAVSEERACERWQMFLQVIDLLFKDDKQIRLKKYFIEEWWCPKWRYAWLDITRRPLACNGSRTMTTNNCDENLNLKVANCVGFEKAKSGNEAAVGQKKKASLLDTHAAKTICHNLGTRKATPSDITLRDNQARFMFLTYKVKDKEKNGIYIVTDEHQKVQRFEILSVIVTREGSQRKLDHDFGLKNLLSSLHPTGLIPANDEVLIDMNTTTCTCTDFVWRSALRDMCIHMKAVLLFIDDQKRNSNVRESAKGELAEFLRRKQLARPRQGRDELLCDADDSIVFERLSDLYEEHKGKLWEFLSVVQRSDRNDKFRPKDLPKTCLTIGKPKERGAKPRAANPFKRKRVLQKVSKSKDDPVEPKKRKTHNGSLKRKRNTARRASSRIVARAKQTLLIGALVKPRLTDPKLDSPHYARLRQKRIEMETKQKESQAQFVKELVEKSPSLSRGQIMAQLSRRKSGGFKSRSGRHIKRKSFGPDFESF</sequence>
<feature type="region of interest" description="Disordered" evidence="2">
    <location>
        <begin position="751"/>
        <end position="820"/>
    </location>
</feature>
<dbReference type="PROSITE" id="PS50966">
    <property type="entry name" value="ZF_SWIM"/>
    <property type="match status" value="1"/>
</dbReference>
<feature type="compositionally biased region" description="Basic residues" evidence="2">
    <location>
        <begin position="797"/>
        <end position="817"/>
    </location>
</feature>